<evidence type="ECO:0000313" key="6">
    <source>
        <dbReference type="EMBL" id="MCU6764669.1"/>
    </source>
</evidence>
<dbReference type="InterPro" id="IPR025997">
    <property type="entry name" value="SBP_2_dom"/>
</dbReference>
<protein>
    <submittedName>
        <fullName evidence="6">Sugar ABC transporter substrate-binding protein</fullName>
    </submittedName>
</protein>
<evidence type="ECO:0000256" key="3">
    <source>
        <dbReference type="ARBA" id="ARBA00022729"/>
    </source>
</evidence>
<evidence type="ECO:0000313" key="7">
    <source>
        <dbReference type="Proteomes" id="UP001652409"/>
    </source>
</evidence>
<keyword evidence="4" id="KW-1133">Transmembrane helix</keyword>
<comment type="caution">
    <text evidence="6">The sequence shown here is derived from an EMBL/GenBank/DDBJ whole genome shotgun (WGS) entry which is preliminary data.</text>
</comment>
<dbReference type="RefSeq" id="WP_158420860.1">
    <property type="nucleotide sequence ID" value="NZ_JAOQJL010000006.1"/>
</dbReference>
<gene>
    <name evidence="6" type="ORF">OCV61_04500</name>
</gene>
<keyword evidence="4" id="KW-0812">Transmembrane</keyword>
<keyword evidence="3" id="KW-0732">Signal</keyword>
<evidence type="ECO:0000259" key="5">
    <source>
        <dbReference type="Pfam" id="PF13407"/>
    </source>
</evidence>
<dbReference type="PANTHER" id="PTHR46847">
    <property type="entry name" value="D-ALLOSE-BINDING PERIPLASMIC PROTEIN-RELATED"/>
    <property type="match status" value="1"/>
</dbReference>
<proteinExistence type="inferred from homology"/>
<organism evidence="6 7">
    <name type="scientific">Blautia ammoniilytica</name>
    <dbReference type="NCBI Taxonomy" id="2981782"/>
    <lineage>
        <taxon>Bacteria</taxon>
        <taxon>Bacillati</taxon>
        <taxon>Bacillota</taxon>
        <taxon>Clostridia</taxon>
        <taxon>Lachnospirales</taxon>
        <taxon>Lachnospiraceae</taxon>
        <taxon>Blautia</taxon>
    </lineage>
</organism>
<evidence type="ECO:0000256" key="4">
    <source>
        <dbReference type="SAM" id="Phobius"/>
    </source>
</evidence>
<dbReference type="SUPFAM" id="SSF53822">
    <property type="entry name" value="Periplasmic binding protein-like I"/>
    <property type="match status" value="1"/>
</dbReference>
<feature type="domain" description="Periplasmic binding protein" evidence="5">
    <location>
        <begin position="43"/>
        <end position="298"/>
    </location>
</feature>
<keyword evidence="4" id="KW-0472">Membrane</keyword>
<comment type="subcellular location">
    <subcellularLocation>
        <location evidence="1">Cell envelope</location>
    </subcellularLocation>
</comment>
<dbReference type="Proteomes" id="UP001652409">
    <property type="component" value="Unassembled WGS sequence"/>
</dbReference>
<feature type="transmembrane region" description="Helical" evidence="4">
    <location>
        <begin position="7"/>
        <end position="27"/>
    </location>
</feature>
<evidence type="ECO:0000256" key="2">
    <source>
        <dbReference type="ARBA" id="ARBA00007639"/>
    </source>
</evidence>
<name>A0ABT2TTD1_9FIRM</name>
<dbReference type="Pfam" id="PF13407">
    <property type="entry name" value="Peripla_BP_4"/>
    <property type="match status" value="1"/>
</dbReference>
<comment type="similarity">
    <text evidence="2">Belongs to the bacterial solute-binding protein 2 family.</text>
</comment>
<reference evidence="6 7" key="1">
    <citation type="journal article" date="2021" name="ISME Commun">
        <title>Automated analysis of genomic sequences facilitates high-throughput and comprehensive description of bacteria.</title>
        <authorList>
            <person name="Hitch T.C.A."/>
        </authorList>
    </citation>
    <scope>NUCLEOTIDE SEQUENCE [LARGE SCALE GENOMIC DNA]</scope>
    <source>
        <strain evidence="6 7">Sanger_23</strain>
    </source>
</reference>
<dbReference type="Gene3D" id="3.40.50.2300">
    <property type="match status" value="2"/>
</dbReference>
<evidence type="ECO:0000256" key="1">
    <source>
        <dbReference type="ARBA" id="ARBA00004196"/>
    </source>
</evidence>
<sequence length="333" mass="37080">MTQKRNHIAIWAVIFAAVVLLAVSYYYGAIRGTSDSPSVYSVILYQNTDNEWTTLLEGIRQAEEDFGLKVNYVNMSTGDTAQEQAELIRREIDSGVSGILFAAVDSKALGDALKDDNIQIPLVALETGVSGISSSNYFSITGDDYGMGQALGQRILKDMEEQGGQRVVTVIREYMERDSVSQRYEGLVDQLKKAEPPVEIQDLSRKEGDFSLRLYIGTNFQKCGQYIAALDKVSTEEAAAAWQGEASSGEQEGKTFRIYGIGNTLQTVTDLDNGLLQGFVYQNEFNMGYEGIQTLVDKEKKGYFTEQVNIKYKLVTQDTLYESDNERLLFPSI</sequence>
<accession>A0ABT2TTD1</accession>
<dbReference type="EMBL" id="JAOQJL010000006">
    <property type="protein sequence ID" value="MCU6764669.1"/>
    <property type="molecule type" value="Genomic_DNA"/>
</dbReference>
<dbReference type="PANTHER" id="PTHR46847:SF1">
    <property type="entry name" value="D-ALLOSE-BINDING PERIPLASMIC PROTEIN-RELATED"/>
    <property type="match status" value="1"/>
</dbReference>
<keyword evidence="7" id="KW-1185">Reference proteome</keyword>
<dbReference type="InterPro" id="IPR028082">
    <property type="entry name" value="Peripla_BP_I"/>
</dbReference>